<gene>
    <name evidence="1" type="primary">SLC51A</name>
</gene>
<dbReference type="OpenTargets" id="ENSG00000163959"/>
<evidence type="ECO:0007829" key="3">
    <source>
        <dbReference type="PeptideAtlas" id="H7C351"/>
    </source>
</evidence>
<dbReference type="EMBL" id="AC069257">
    <property type="status" value="NOT_ANNOTATED_CDS"/>
    <property type="molecule type" value="Genomic_DNA"/>
</dbReference>
<dbReference type="Ensembl" id="ENST00000415111.1">
    <property type="protein sequence ID" value="ENSP00000409560.1"/>
    <property type="gene ID" value="ENSG00000163959.10"/>
</dbReference>
<dbReference type="VEuPathDB" id="HostDB:ENSG00000163959"/>
<dbReference type="GeneTree" id="ENSGT00940000160780"/>
<dbReference type="HOGENOM" id="CLU_3424361_0_0_1"/>
<organism evidence="1 2">
    <name type="scientific">Homo sapiens</name>
    <name type="common">Human</name>
    <dbReference type="NCBI Taxonomy" id="9606"/>
    <lineage>
        <taxon>Eukaryota</taxon>
        <taxon>Metazoa</taxon>
        <taxon>Chordata</taxon>
        <taxon>Craniata</taxon>
        <taxon>Vertebrata</taxon>
        <taxon>Euteleostomi</taxon>
        <taxon>Mammalia</taxon>
        <taxon>Eutheria</taxon>
        <taxon>Euarchontoglires</taxon>
        <taxon>Primates</taxon>
        <taxon>Haplorrhini</taxon>
        <taxon>Catarrhini</taxon>
        <taxon>Hominidae</taxon>
        <taxon>Homo</taxon>
    </lineage>
</organism>
<name>H7C351_HUMAN</name>
<evidence type="ECO:0000313" key="2">
    <source>
        <dbReference type="Proteomes" id="UP000005640"/>
    </source>
</evidence>
<dbReference type="Antibodypedia" id="46863">
    <property type="antibodies" value="99 antibodies from 17 providers"/>
</dbReference>
<keyword evidence="3" id="KW-1267">Proteomics identification</keyword>
<dbReference type="ExpressionAtlas" id="H7C351">
    <property type="expression patterns" value="baseline and differential"/>
</dbReference>
<reference evidence="1" key="5">
    <citation type="submission" date="2025-09" db="UniProtKB">
        <authorList>
            <consortium name="Ensembl"/>
        </authorList>
    </citation>
    <scope>IDENTIFICATION</scope>
</reference>
<dbReference type="AlphaFoldDB" id="H7C351"/>
<dbReference type="OrthoDB" id="5832279at2759"/>
<dbReference type="HGNC" id="HGNC:29955">
    <property type="gene designation" value="SLC51A"/>
</dbReference>
<reference evidence="1 2" key="1">
    <citation type="journal article" date="2001" name="Nature">
        <title>Initial sequencing and analysis of the human genome.</title>
        <authorList>
            <consortium name="International Human Genome Sequencing Consortium"/>
            <person name="Lander E.S."/>
            <person name="Linton L.M."/>
            <person name="Birren B."/>
            <person name="Nusbaum C."/>
            <person name="Zody M.C."/>
            <person name="Baldwin J."/>
            <person name="Devon K."/>
            <person name="Dewar K."/>
            <person name="Doyle M."/>
            <person name="FitzHugh W."/>
            <person name="Funke R."/>
            <person name="Gage D."/>
            <person name="Harris K."/>
            <person name="Heaford A."/>
            <person name="Howland J."/>
            <person name="Kann L."/>
            <person name="Lehoczky J."/>
            <person name="LeVine R."/>
            <person name="McEwan P."/>
            <person name="McKernan K."/>
            <person name="Meldrim J."/>
            <person name="Mesirov J.P."/>
            <person name="Miranda C."/>
            <person name="Morris W."/>
            <person name="Naylor J."/>
            <person name="Raymond C."/>
            <person name="Rosetti M."/>
            <person name="Santos R."/>
            <person name="Sheridan A."/>
            <person name="Sougnez C."/>
            <person name="Stange-Thomann N."/>
            <person name="Stojanovic N."/>
            <person name="Subramanian A."/>
            <person name="Wyman D."/>
            <person name="Rogers J."/>
            <person name="Sulston J."/>
            <person name="Ainscough R."/>
            <person name="Beck S."/>
            <person name="Bentley D."/>
            <person name="Burton J."/>
            <person name="Clee C."/>
            <person name="Carter N."/>
            <person name="Coulson A."/>
            <person name="Deadman R."/>
            <person name="Deloukas P."/>
            <person name="Dunham A."/>
            <person name="Dunham I."/>
            <person name="Durbin R."/>
            <person name="French L."/>
            <person name="Grafham D."/>
            <person name="Gregory S."/>
            <person name="Hubbard T."/>
            <person name="Humphray S."/>
            <person name="Hunt A."/>
            <person name="Jones M."/>
            <person name="Lloyd C."/>
            <person name="McMurray A."/>
            <person name="Matthews L."/>
            <person name="Mercer S."/>
            <person name="Milne S."/>
            <person name="Mullikin J.C."/>
            <person name="Mungall A."/>
            <person name="Plumb R."/>
            <person name="Ross M."/>
            <person name="Shownkeen R."/>
            <person name="Sims S."/>
            <person name="Waterston R.H."/>
            <person name="Wilson R.K."/>
            <person name="Hillier L.W."/>
            <person name="McPherson J.D."/>
            <person name="Marra M.A."/>
            <person name="Mardis E.R."/>
            <person name="Fulton L.A."/>
            <person name="Chinwalla A.T."/>
            <person name="Pepin K.H."/>
            <person name="Gish W.R."/>
            <person name="Chissoe S.L."/>
            <person name="Wendl M.C."/>
            <person name="Delehaunty K.D."/>
            <person name="Miner T.L."/>
            <person name="Delehaunty A."/>
            <person name="Kramer J.B."/>
            <person name="Cook L.L."/>
            <person name="Fulton R.S."/>
            <person name="Johnson D.L."/>
            <person name="Minx P.J."/>
            <person name="Clifton S.W."/>
            <person name="Hawkins T."/>
            <person name="Branscomb E."/>
            <person name="Predki P."/>
            <person name="Richardson P."/>
            <person name="Wenning S."/>
            <person name="Slezak T."/>
            <person name="Doggett N."/>
            <person name="Cheng J.F."/>
            <person name="Olsen A."/>
            <person name="Lucas S."/>
            <person name="Elkin C."/>
            <person name="Uberbacher E."/>
            <person name="Frazier M."/>
            <person name="Gibbs R.A."/>
            <person name="Muzny D.M."/>
            <person name="Scherer S.E."/>
            <person name="Bouck J.B."/>
            <person name="Sodergren E.J."/>
            <person name="Worley K.C."/>
            <person name="Rives C.M."/>
            <person name="Gorrell J.H."/>
            <person name="Metzker M.L."/>
            <person name="Naylor S.L."/>
            <person name="Kucherlapati R.S."/>
            <person name="Nelson D.L."/>
            <person name="Weinstock G.M."/>
            <person name="Sakaki Y."/>
            <person name="Fujiyama A."/>
            <person name="Hattori M."/>
            <person name="Yada T."/>
            <person name="Toyoda A."/>
            <person name="Itoh T."/>
            <person name="Kawagoe C."/>
            <person name="Watanabe H."/>
            <person name="Totoki Y."/>
            <person name="Taylor T."/>
            <person name="Weissenbach J."/>
            <person name="Heilig R."/>
            <person name="Saurin W."/>
            <person name="Artiguenave F."/>
            <person name="Brottier P."/>
            <person name="Bruls T."/>
            <person name="Pelletier E."/>
            <person name="Robert C."/>
            <person name="Wincker P."/>
            <person name="Smith D.R."/>
            <person name="Doucette-Stamm L."/>
            <person name="Rubenfield M."/>
            <person name="Weinstock K."/>
            <person name="Lee H.M."/>
            <person name="Dubois J."/>
            <person name="Rosenthal A."/>
            <person name="Platzer M."/>
            <person name="Nyakatura G."/>
            <person name="Taudien S."/>
            <person name="Rump A."/>
            <person name="Yang H."/>
            <person name="Yu J."/>
            <person name="Wang J."/>
            <person name="Huang G."/>
            <person name="Gu J."/>
            <person name="Hood L."/>
            <person name="Rowen L."/>
            <person name="Madan A."/>
            <person name="Qin S."/>
            <person name="Davis R.W."/>
            <person name="Federspiel N.A."/>
            <person name="Abola A.P."/>
            <person name="Proctor M.J."/>
            <person name="Myers R.M."/>
            <person name="Schmutz J."/>
            <person name="Dickson M."/>
            <person name="Grimwood J."/>
            <person name="Cox D.R."/>
            <person name="Olson M.V."/>
            <person name="Kaul R."/>
            <person name="Raymond C."/>
            <person name="Shimizu N."/>
            <person name="Kawasaki K."/>
            <person name="Minoshima S."/>
            <person name="Evans G.A."/>
            <person name="Athanasiou M."/>
            <person name="Schultz R."/>
            <person name="Roe B.A."/>
            <person name="Chen F."/>
            <person name="Pan H."/>
            <person name="Ramser J."/>
            <person name="Lehrach H."/>
            <person name="Reinhardt R."/>
            <person name="McCombie W.R."/>
            <person name="de la Bastide M."/>
            <person name="Dedhia N."/>
            <person name="Blocker H."/>
            <person name="Hornischer K."/>
            <person name="Nordsiek G."/>
            <person name="Agarwala R."/>
            <person name="Aravind L."/>
            <person name="Bailey J.A."/>
            <person name="Bateman A."/>
            <person name="Batzoglou S."/>
            <person name="Birney E."/>
            <person name="Bork P."/>
            <person name="Brown D.G."/>
            <person name="Burge C.B."/>
            <person name="Cerutti L."/>
            <person name="Chen H.C."/>
            <person name="Church D."/>
            <person name="Clamp M."/>
            <person name="Copley R.R."/>
            <person name="Doerks T."/>
            <person name="Eddy S.R."/>
            <person name="Eichler E.E."/>
            <person name="Furey T.S."/>
            <person name="Galagan J."/>
            <person name="Gilbert J.G."/>
            <person name="Harmon C."/>
            <person name="Hayashizaki Y."/>
            <person name="Haussler D."/>
            <person name="Hermjakob H."/>
            <person name="Hokamp K."/>
            <person name="Jang W."/>
            <person name="Johnson L.S."/>
            <person name="Jones T.A."/>
            <person name="Kasif S."/>
            <person name="Kaspryzk A."/>
            <person name="Kennedy S."/>
            <person name="Kent W.J."/>
            <person name="Kitts P."/>
            <person name="Koonin E.V."/>
            <person name="Korf I."/>
            <person name="Kulp D."/>
            <person name="Lancet D."/>
            <person name="Lowe T.M."/>
            <person name="McLysaght A."/>
            <person name="Mikkelsen T."/>
            <person name="Moran J.V."/>
            <person name="Mulder N."/>
            <person name="Pollara V.J."/>
            <person name="Ponting C.P."/>
            <person name="Schuler G."/>
            <person name="Schultz J."/>
            <person name="Slater G."/>
            <person name="Smit A.F."/>
            <person name="Stupka E."/>
            <person name="Szustakowski J."/>
            <person name="Thierry-Mieg D."/>
            <person name="Thierry-Mieg J."/>
            <person name="Wagner L."/>
            <person name="Wallis J."/>
            <person name="Wheeler R."/>
            <person name="Williams A."/>
            <person name="Wolf Y.I."/>
            <person name="Wolfe K.H."/>
            <person name="Yang S.P."/>
            <person name="Yeh R.F."/>
            <person name="Collins F."/>
            <person name="Guyer M.S."/>
            <person name="Peterson J."/>
            <person name="Felsenfeld A."/>
            <person name="Wetterstrand K.A."/>
            <person name="Patrinos A."/>
            <person name="Morgan M.J."/>
            <person name="de Jong P."/>
            <person name="Catanese J.J."/>
            <person name="Osoegawa K."/>
            <person name="Shizuya H."/>
            <person name="Choi S."/>
            <person name="Chen Y.J."/>
        </authorList>
    </citation>
    <scope>NUCLEOTIDE SEQUENCE [LARGE SCALE GENOMIC DNA]</scope>
</reference>
<keyword evidence="2" id="KW-1185">Reference proteome</keyword>
<proteinExistence type="evidence at protein level"/>
<feature type="non-terminal residue" evidence="1">
    <location>
        <position position="1"/>
    </location>
</feature>
<accession>H7C351</accession>
<evidence type="ECO:0000313" key="1">
    <source>
        <dbReference type="Ensembl" id="ENSP00000409560.1"/>
    </source>
</evidence>
<reference evidence="1 2" key="3">
    <citation type="journal article" date="2006" name="Nature">
        <title>The DNA sequence, annotation and analysis of human chromosome 3.</title>
        <authorList>
            <person name="Muzny D.M."/>
            <person name="Scherer S.E."/>
            <person name="Kaul R."/>
            <person name="Wang J."/>
            <person name="Yu J."/>
            <person name="Sudbrak R."/>
            <person name="Buhay C.J."/>
            <person name="Chen R."/>
            <person name="Cree A."/>
            <person name="Ding Y."/>
            <person name="Dugan-Rocha S."/>
            <person name="Gill R."/>
            <person name="Gunaratne P."/>
            <person name="Harris R.A."/>
            <person name="Hawes A.C."/>
            <person name="Hernandez J."/>
            <person name="Hodgson A.V."/>
            <person name="Hume J."/>
            <person name="Jackson A."/>
            <person name="Khan Z.M."/>
            <person name="Kovar-Smith C."/>
            <person name="Lewis L.R."/>
            <person name="Lozado R.J."/>
            <person name="Metzker M.L."/>
            <person name="Milosavljevic A."/>
            <person name="Miner G.R."/>
            <person name="Morgan M.B."/>
            <person name="Nazareth L.V."/>
            <person name="Scott G."/>
            <person name="Sodergren E."/>
            <person name="Song X.Z."/>
            <person name="Steffen D."/>
            <person name="Wei S."/>
            <person name="Wheeler D.A."/>
            <person name="Wright M.W."/>
            <person name="Worley K.C."/>
            <person name="Yuan Y."/>
            <person name="Zhang Z."/>
            <person name="Adams C.Q."/>
            <person name="Ansari-Lari M.A."/>
            <person name="Ayele M."/>
            <person name="Brown M.J."/>
            <person name="Chen G."/>
            <person name="Chen Z."/>
            <person name="Clendenning J."/>
            <person name="Clerc-Blankenburg K.P."/>
            <person name="Chen R."/>
            <person name="Chen Z."/>
            <person name="Davis C."/>
            <person name="Delgado O."/>
            <person name="Dinh H.H."/>
            <person name="Dong W."/>
            <person name="Draper H."/>
            <person name="Ernst S."/>
            <person name="Fu G."/>
            <person name="Gonzalez-Garay M.L."/>
            <person name="Garcia D.K."/>
            <person name="Gillett W."/>
            <person name="Gu J."/>
            <person name="Hao B."/>
            <person name="Haugen E."/>
            <person name="Havlak P."/>
            <person name="He X."/>
            <person name="Hennig S."/>
            <person name="Hu S."/>
            <person name="Huang W."/>
            <person name="Jackson L.R."/>
            <person name="Jacob L.S."/>
            <person name="Kelly S.H."/>
            <person name="Kube M."/>
            <person name="Levy R."/>
            <person name="Li Z."/>
            <person name="Liu B."/>
            <person name="Liu J."/>
            <person name="Liu W."/>
            <person name="Lu J."/>
            <person name="Maheshwari M."/>
            <person name="Nguyen B.V."/>
            <person name="Okwuonu G.O."/>
            <person name="Palmeiri A."/>
            <person name="Pasternak S."/>
            <person name="Perez L.M."/>
            <person name="Phelps K.A."/>
            <person name="Plopper F.J."/>
            <person name="Qiang B."/>
            <person name="Raymond C."/>
            <person name="Rodriguez R."/>
            <person name="Saenphimmachak C."/>
            <person name="Santibanez J."/>
            <person name="Shen H."/>
            <person name="Shen Y."/>
            <person name="Subramanian S."/>
            <person name="Tabor P.E."/>
            <person name="Verduzco D."/>
            <person name="Waldron L."/>
            <person name="Wang J."/>
            <person name="Wang J."/>
            <person name="Wang Q."/>
            <person name="Williams G.A."/>
            <person name="Wong G.K."/>
            <person name="Yao Z."/>
            <person name="Zhang J."/>
            <person name="Zhang X."/>
            <person name="Zhao G."/>
            <person name="Zhou J."/>
            <person name="Zhou Y."/>
            <person name="Nelson D."/>
            <person name="Lehrach H."/>
            <person name="Reinhardt R."/>
            <person name="Naylor S.L."/>
            <person name="Yang H."/>
            <person name="Olson M."/>
            <person name="Weinstock G."/>
            <person name="Gibbs R.A."/>
        </authorList>
    </citation>
    <scope>NUCLEOTIDE SEQUENCE [LARGE SCALE GENOMIC DNA]</scope>
</reference>
<dbReference type="Bgee" id="ENSG00000163959">
    <property type="expression patterns" value="Expressed in ileal mucosa and 108 other cell types or tissues"/>
</dbReference>
<dbReference type="Proteomes" id="UP000005640">
    <property type="component" value="Chromosome 3"/>
</dbReference>
<protein>
    <submittedName>
        <fullName evidence="1">Solute carrier family 51 member A</fullName>
    </submittedName>
</protein>
<reference evidence="1" key="4">
    <citation type="submission" date="2025-08" db="UniProtKB">
        <authorList>
            <consortium name="Ensembl"/>
        </authorList>
    </citation>
    <scope>IDENTIFICATION</scope>
</reference>
<sequence length="23" mass="2610">QARLHLGEQNMGAKFALFQQQHG</sequence>
<reference evidence="1 2" key="2">
    <citation type="journal article" date="2004" name="Nature">
        <title>Finishing the euchromatic sequence of the human genome.</title>
        <authorList>
            <consortium name="International Human Genome Sequencing Consortium"/>
        </authorList>
    </citation>
    <scope>NUCLEOTIDE SEQUENCE [LARGE SCALE GENOMIC DNA]</scope>
</reference>
<dbReference type="Ensembl" id="ENST00000415111.1">
    <property type="protein sequence ID" value="ENSP00000409560.1"/>
    <property type="gene ID" value="ENSG00000163959.11"/>
</dbReference>
<dbReference type="UCSC" id="uc062saf.1">
    <property type="organism name" value="human"/>
</dbReference>